<accession>A0A8D8SPC1</accession>
<protein>
    <submittedName>
        <fullName evidence="1">Uncharacterized protein</fullName>
    </submittedName>
</protein>
<organism evidence="1">
    <name type="scientific">Cacopsylla melanoneura</name>
    <dbReference type="NCBI Taxonomy" id="428564"/>
    <lineage>
        <taxon>Eukaryota</taxon>
        <taxon>Metazoa</taxon>
        <taxon>Ecdysozoa</taxon>
        <taxon>Arthropoda</taxon>
        <taxon>Hexapoda</taxon>
        <taxon>Insecta</taxon>
        <taxon>Pterygota</taxon>
        <taxon>Neoptera</taxon>
        <taxon>Paraneoptera</taxon>
        <taxon>Hemiptera</taxon>
        <taxon>Sternorrhyncha</taxon>
        <taxon>Psylloidea</taxon>
        <taxon>Psyllidae</taxon>
        <taxon>Psyllinae</taxon>
        <taxon>Cacopsylla</taxon>
    </lineage>
</organism>
<dbReference type="EMBL" id="HBUF01397267">
    <property type="protein sequence ID" value="CAG6735900.1"/>
    <property type="molecule type" value="Transcribed_RNA"/>
</dbReference>
<dbReference type="EMBL" id="HBUF01231146">
    <property type="protein sequence ID" value="CAG6673373.1"/>
    <property type="molecule type" value="Transcribed_RNA"/>
</dbReference>
<reference evidence="1" key="1">
    <citation type="submission" date="2021-05" db="EMBL/GenBank/DDBJ databases">
        <authorList>
            <person name="Alioto T."/>
            <person name="Alioto T."/>
            <person name="Gomez Garrido J."/>
        </authorList>
    </citation>
    <scope>NUCLEOTIDE SEQUENCE</scope>
</reference>
<dbReference type="EMBL" id="HBUF01051541">
    <property type="protein sequence ID" value="CAG6622005.1"/>
    <property type="molecule type" value="Transcribed_RNA"/>
</dbReference>
<name>A0A8D8SPC1_9HEMI</name>
<proteinExistence type="predicted"/>
<sequence>MITGEEFDDISKTSLLSTFSTFVTLFTSGTSTLENVSSHIVSTRFSFVRSFLTDLCFLVLSTLRFNFKFGLLESSVPHLFTIFKLSDISTLGSLGTSGCSKSPPKVVLSDDSNNFPCEVFDLSLL</sequence>
<evidence type="ECO:0000313" key="1">
    <source>
        <dbReference type="EMBL" id="CAG6673373.1"/>
    </source>
</evidence>
<dbReference type="AlphaFoldDB" id="A0A8D8SPC1"/>